<evidence type="ECO:0000313" key="1">
    <source>
        <dbReference type="Ensembl" id="ENSSSUP00005019837.1"/>
    </source>
</evidence>
<sequence length="125" mass="14117">INPHTSVTLMDINQLLALVEDVICVQNMVGQESWEEAKQREDALTLTLGSVQVEEQMLRPRDPQKDKAYRQCLYLQLEHMEHELQLVGPRGSFQCQSHARALSQLQTLKGYLGGQLGAPPLAHTR</sequence>
<reference evidence="1 2" key="1">
    <citation type="submission" date="2019-05" db="EMBL/GenBank/DDBJ databases">
        <title>A Chromosome-scale Meerkat (S. suricatta) Genome Assembly.</title>
        <authorList>
            <person name="Dudchenko O."/>
            <person name="Lieberman Aiden E."/>
            <person name="Tung J."/>
            <person name="Barreiro L.B."/>
            <person name="Clutton-Brock T.H."/>
        </authorList>
    </citation>
    <scope>NUCLEOTIDE SEQUENCE [LARGE SCALE GENOMIC DNA]</scope>
</reference>
<keyword evidence="2" id="KW-1185">Reference proteome</keyword>
<reference evidence="1" key="3">
    <citation type="submission" date="2025-09" db="UniProtKB">
        <authorList>
            <consortium name="Ensembl"/>
        </authorList>
    </citation>
    <scope>IDENTIFICATION</scope>
</reference>
<accession>A0A673UEU7</accession>
<dbReference type="Ensembl" id="ENSSSUT00005022692.1">
    <property type="protein sequence ID" value="ENSSSUP00005019837.1"/>
    <property type="gene ID" value="ENSSSUG00005012868.1"/>
</dbReference>
<organism evidence="1 2">
    <name type="scientific">Suricata suricatta</name>
    <name type="common">Meerkat</name>
    <dbReference type="NCBI Taxonomy" id="37032"/>
    <lineage>
        <taxon>Eukaryota</taxon>
        <taxon>Metazoa</taxon>
        <taxon>Chordata</taxon>
        <taxon>Craniata</taxon>
        <taxon>Vertebrata</taxon>
        <taxon>Euteleostomi</taxon>
        <taxon>Mammalia</taxon>
        <taxon>Eutheria</taxon>
        <taxon>Laurasiatheria</taxon>
        <taxon>Carnivora</taxon>
        <taxon>Feliformia</taxon>
        <taxon>Herpestidae</taxon>
        <taxon>Suricata</taxon>
    </lineage>
</organism>
<dbReference type="Proteomes" id="UP000472268">
    <property type="component" value="Chromosome 16"/>
</dbReference>
<protein>
    <submittedName>
        <fullName evidence="1">Uncharacterized protein</fullName>
    </submittedName>
</protein>
<proteinExistence type="predicted"/>
<reference evidence="1" key="2">
    <citation type="submission" date="2025-08" db="UniProtKB">
        <authorList>
            <consortium name="Ensembl"/>
        </authorList>
    </citation>
    <scope>IDENTIFICATION</scope>
</reference>
<dbReference type="OMA" id="GHEFYDE"/>
<evidence type="ECO:0000313" key="2">
    <source>
        <dbReference type="Proteomes" id="UP000472268"/>
    </source>
</evidence>
<dbReference type="AlphaFoldDB" id="A0A673UEU7"/>
<name>A0A673UEU7_SURSU</name>